<dbReference type="PANTHER" id="PTHR11012:SF57">
    <property type="entry name" value="LD10016P"/>
    <property type="match status" value="1"/>
</dbReference>
<dbReference type="InterPro" id="IPR015897">
    <property type="entry name" value="CHK_kinase-like"/>
</dbReference>
<evidence type="ECO:0000313" key="3">
    <source>
        <dbReference type="Proteomes" id="UP000299102"/>
    </source>
</evidence>
<comment type="caution">
    <text evidence="2">The sequence shown here is derived from an EMBL/GenBank/DDBJ whole genome shotgun (WGS) entry which is preliminary data.</text>
</comment>
<name>A0A4C1ZNZ3_EUMVA</name>
<accession>A0A4C1ZNZ3</accession>
<dbReference type="Proteomes" id="UP000299102">
    <property type="component" value="Unassembled WGS sequence"/>
</dbReference>
<dbReference type="SMART" id="SM00587">
    <property type="entry name" value="CHK"/>
    <property type="match status" value="1"/>
</dbReference>
<dbReference type="AlphaFoldDB" id="A0A4C1ZNZ3"/>
<proteinExistence type="predicted"/>
<dbReference type="Pfam" id="PF02958">
    <property type="entry name" value="EcKL"/>
    <property type="match status" value="1"/>
</dbReference>
<gene>
    <name evidence="2" type="ORF">EVAR_68259_1</name>
</gene>
<dbReference type="SUPFAM" id="SSF56112">
    <property type="entry name" value="Protein kinase-like (PK-like)"/>
    <property type="match status" value="1"/>
</dbReference>
<dbReference type="EMBL" id="BGZK01002092">
    <property type="protein sequence ID" value="GBP90571.1"/>
    <property type="molecule type" value="Genomic_DNA"/>
</dbReference>
<evidence type="ECO:0000259" key="1">
    <source>
        <dbReference type="SMART" id="SM00587"/>
    </source>
</evidence>
<dbReference type="Gene3D" id="3.90.1200.10">
    <property type="match status" value="1"/>
</dbReference>
<keyword evidence="3" id="KW-1185">Reference proteome</keyword>
<dbReference type="PANTHER" id="PTHR11012">
    <property type="entry name" value="PROTEIN KINASE-LIKE DOMAIN-CONTAINING"/>
    <property type="match status" value="1"/>
</dbReference>
<dbReference type="STRING" id="151549.A0A4C1ZNZ3"/>
<sequence>MASITLSDISHKLTAEVINKVYSIRTGDLGPVQTMTITRATATGEGLLSAVYRIEASGEKEKTSFIAKAMVKDEILRRTLRSAIVFQREIYFFTRILPVLSEFQKSMKACASIQDIVPACYNCYCDDENGYILMEDLTEGIDRSNELVTGKECHNRVLWMLGHFHSVSIVFKYKNPHMYKSIATELFETYFVEENRNWYKKYLQRAIDINEKAIAAYLDKTNLYYKKFIETTAGDVYGEMISLACTSQSEHSVILHGDAWMPNFYISGSRTVSMDFQLLREGSPALDVTYFIIICKSDTINKNEFDESVGLYYDSLSYHIADMGFDIEEVYPRPYLDAEILRYGKFGYLCSLTTIPLISGTYFSDVLDSYAQRYGGVDRIPLDDIWRLKPLEGSNKKLAVNVLKVAVDAYGVRATSSVRGDSSKLRSKSNFPGVKRYLTVHYHSFHQSRISFKTPHLRRPGRLRARMWLLRSARPMIYERMFLRAVRARLHPPYYGEVADSAWNARARDGQN</sequence>
<feature type="domain" description="CHK kinase-like" evidence="1">
    <location>
        <begin position="132"/>
        <end position="322"/>
    </location>
</feature>
<dbReference type="InterPro" id="IPR011009">
    <property type="entry name" value="Kinase-like_dom_sf"/>
</dbReference>
<reference evidence="2 3" key="1">
    <citation type="journal article" date="2019" name="Commun. Biol.">
        <title>The bagworm genome reveals a unique fibroin gene that provides high tensile strength.</title>
        <authorList>
            <person name="Kono N."/>
            <person name="Nakamura H."/>
            <person name="Ohtoshi R."/>
            <person name="Tomita M."/>
            <person name="Numata K."/>
            <person name="Arakawa K."/>
        </authorList>
    </citation>
    <scope>NUCLEOTIDE SEQUENCE [LARGE SCALE GENOMIC DNA]</scope>
</reference>
<dbReference type="InterPro" id="IPR004119">
    <property type="entry name" value="EcKL"/>
</dbReference>
<dbReference type="OrthoDB" id="190089at2759"/>
<protein>
    <recommendedName>
        <fullName evidence="1">CHK kinase-like domain-containing protein</fullName>
    </recommendedName>
</protein>
<organism evidence="2 3">
    <name type="scientific">Eumeta variegata</name>
    <name type="common">Bagworm moth</name>
    <name type="synonym">Eumeta japonica</name>
    <dbReference type="NCBI Taxonomy" id="151549"/>
    <lineage>
        <taxon>Eukaryota</taxon>
        <taxon>Metazoa</taxon>
        <taxon>Ecdysozoa</taxon>
        <taxon>Arthropoda</taxon>
        <taxon>Hexapoda</taxon>
        <taxon>Insecta</taxon>
        <taxon>Pterygota</taxon>
        <taxon>Neoptera</taxon>
        <taxon>Endopterygota</taxon>
        <taxon>Lepidoptera</taxon>
        <taxon>Glossata</taxon>
        <taxon>Ditrysia</taxon>
        <taxon>Tineoidea</taxon>
        <taxon>Psychidae</taxon>
        <taxon>Oiketicinae</taxon>
        <taxon>Eumeta</taxon>
    </lineage>
</organism>
<evidence type="ECO:0000313" key="2">
    <source>
        <dbReference type="EMBL" id="GBP90571.1"/>
    </source>
</evidence>